<dbReference type="InterPro" id="IPR032358">
    <property type="entry name" value="DUF4867"/>
</dbReference>
<dbReference type="SUPFAM" id="SSF51182">
    <property type="entry name" value="RmlC-like cupins"/>
    <property type="match status" value="1"/>
</dbReference>
<reference evidence="1" key="1">
    <citation type="journal article" date="2013" name="PLoS ONE">
        <title>Metagenomic insights into the carbohydrate-active enzymes carried by the microorganisms adhering to solid digesta in the rumen of cows.</title>
        <authorList>
            <person name="Wang L."/>
            <person name="Hatem A."/>
            <person name="Catalyurek U.V."/>
            <person name="Morrison M."/>
            <person name="Yu Z."/>
        </authorList>
    </citation>
    <scope>NUCLEOTIDE SEQUENCE</scope>
</reference>
<protein>
    <recommendedName>
        <fullName evidence="2">DUF4867 domain-containing protein</fullName>
    </recommendedName>
</protein>
<evidence type="ECO:0008006" key="2">
    <source>
        <dbReference type="Google" id="ProtNLM"/>
    </source>
</evidence>
<dbReference type="EMBL" id="KC247074">
    <property type="protein sequence ID" value="AHF27158.1"/>
    <property type="molecule type" value="Genomic_DNA"/>
</dbReference>
<dbReference type="Pfam" id="PF16161">
    <property type="entry name" value="DUF4867"/>
    <property type="match status" value="1"/>
</dbReference>
<dbReference type="InterPro" id="IPR011051">
    <property type="entry name" value="RmlC_Cupin_sf"/>
</dbReference>
<dbReference type="AlphaFoldDB" id="W0FQK1"/>
<dbReference type="GO" id="GO:0004848">
    <property type="term" value="F:ureidoglycolate hydrolase activity"/>
    <property type="evidence" value="ECO:0007669"/>
    <property type="project" value="InterPro"/>
</dbReference>
<dbReference type="InterPro" id="IPR024060">
    <property type="entry name" value="Ureidoglycolate_lyase_dom_sf"/>
</dbReference>
<name>W0FQK1_9BACT</name>
<proteinExistence type="predicted"/>
<sequence length="221" mass="24195">MKEEVNVMKILKVTDPEFTNYGRIIEGYEAEKKEIVEALKTKTPIPEGTDYVAEEPALQSLAAADKITNSLFGGSPMQFGWCNGHNTKLNCLEYHRSSEINLGATDFILLLAKREEIVDFKLDSSKVKAFFCPAGTMIEVYATALHYAPCQASKESGFQVLVGLPKGTNVGCPNFDRANTEDKLLTATNKWLLAHAESSEAKDGAWVGITGENIDIAGDLK</sequence>
<accession>W0FQK1</accession>
<evidence type="ECO:0000313" key="1">
    <source>
        <dbReference type="EMBL" id="AHF27158.1"/>
    </source>
</evidence>
<organism evidence="1">
    <name type="scientific">uncultured bacterium Contig1722</name>
    <dbReference type="NCBI Taxonomy" id="1393494"/>
    <lineage>
        <taxon>Bacteria</taxon>
        <taxon>environmental samples</taxon>
    </lineage>
</organism>
<dbReference type="Gene3D" id="2.60.120.480">
    <property type="entry name" value="Ureidoglycolate hydrolase"/>
    <property type="match status" value="1"/>
</dbReference>